<evidence type="ECO:0008006" key="4">
    <source>
        <dbReference type="Google" id="ProtNLM"/>
    </source>
</evidence>
<dbReference type="Proteomes" id="UP000837803">
    <property type="component" value="Unassembled WGS sequence"/>
</dbReference>
<organism evidence="2 3">
    <name type="scientific">Neolewinella maritima</name>
    <dbReference type="NCBI Taxonomy" id="1383882"/>
    <lineage>
        <taxon>Bacteria</taxon>
        <taxon>Pseudomonadati</taxon>
        <taxon>Bacteroidota</taxon>
        <taxon>Saprospiria</taxon>
        <taxon>Saprospirales</taxon>
        <taxon>Lewinellaceae</taxon>
        <taxon>Neolewinella</taxon>
    </lineage>
</organism>
<keyword evidence="3" id="KW-1185">Reference proteome</keyword>
<proteinExistence type="predicted"/>
<keyword evidence="1" id="KW-1133">Transmembrane helix</keyword>
<comment type="caution">
    <text evidence="2">The sequence shown here is derived from an EMBL/GenBank/DDBJ whole genome shotgun (WGS) entry which is preliminary data.</text>
</comment>
<evidence type="ECO:0000313" key="2">
    <source>
        <dbReference type="EMBL" id="CAH0998988.1"/>
    </source>
</evidence>
<keyword evidence="1" id="KW-0472">Membrane</keyword>
<sequence length="307" mass="34877">MAPRTRFMLLWMGLAVVTVGVLYGVFYRADGYADPYYLRFTSPPQRSLILGTSRAAQGLQPAVLNEVLDRDDLYNFAFTIGTSPYGPAYTSLIERKLVPATNTEGLFILAIDPWSLSVSCPTGPDSLCLDEQDRFTGQLREVSQQPNFAYLLDHYGSPYYRILLPASRDMAVQADGWLRVDIEIDSADFVANRDEKLLPYRRYAQTWRYSDYRVRSLVRLIRSLQTRGEVFLVRLPVDPAMLAIEEAYLPGFRDSIESLATRNGVPYLDLTINSAGYRTLDGHHLEQASGRRASREVGQWIRRQLAE</sequence>
<feature type="transmembrane region" description="Helical" evidence="1">
    <location>
        <begin position="7"/>
        <end position="26"/>
    </location>
</feature>
<reference evidence="2" key="1">
    <citation type="submission" date="2021-12" db="EMBL/GenBank/DDBJ databases">
        <authorList>
            <person name="Rodrigo-Torres L."/>
            <person name="Arahal R. D."/>
            <person name="Lucena T."/>
        </authorList>
    </citation>
    <scope>NUCLEOTIDE SEQUENCE</scope>
    <source>
        <strain evidence="2">CECT 8419</strain>
    </source>
</reference>
<keyword evidence="1" id="KW-0812">Transmembrane</keyword>
<evidence type="ECO:0000256" key="1">
    <source>
        <dbReference type="SAM" id="Phobius"/>
    </source>
</evidence>
<gene>
    <name evidence="2" type="ORF">LEM8419_00282</name>
</gene>
<dbReference type="SUPFAM" id="SSF52266">
    <property type="entry name" value="SGNH hydrolase"/>
    <property type="match status" value="1"/>
</dbReference>
<dbReference type="RefSeq" id="WP_238749187.1">
    <property type="nucleotide sequence ID" value="NZ_CAKLPZ010000001.1"/>
</dbReference>
<accession>A0ABN8EYV2</accession>
<name>A0ABN8EYV2_9BACT</name>
<protein>
    <recommendedName>
        <fullName evidence="4">SGNH/GDSL hydrolase family protein</fullName>
    </recommendedName>
</protein>
<evidence type="ECO:0000313" key="3">
    <source>
        <dbReference type="Proteomes" id="UP000837803"/>
    </source>
</evidence>
<dbReference type="EMBL" id="CAKLPZ010000001">
    <property type="protein sequence ID" value="CAH0998988.1"/>
    <property type="molecule type" value="Genomic_DNA"/>
</dbReference>